<feature type="domain" description="Helicase C-terminal" evidence="5">
    <location>
        <begin position="349"/>
        <end position="504"/>
    </location>
</feature>
<evidence type="ECO:0000256" key="3">
    <source>
        <dbReference type="ARBA" id="ARBA00022840"/>
    </source>
</evidence>
<dbReference type="SUPFAM" id="SSF52540">
    <property type="entry name" value="P-loop containing nucleoside triphosphate hydrolases"/>
    <property type="match status" value="2"/>
</dbReference>
<sequence>MEGLKSELKEFFENSTIEHDGDNDAVVQENTTKLLPHQKIGIKWMVKREKQGKPKGGILADDMGLGKTLTLLMLISNDNNINFKTLIVCPLSLMNHWIEENEKHKLNLTILKYYQCKNMELLHDYNIVLTTYNTVMNHYKQGVQDSFLFLHNWHRVVLDEAHCIKNHKTLLHQSICKLKSNFRWCVTGTPIHNQHWDMFSMLNFLKCKPFDNKIVWKMMNENKSSARIKSIVNKIVLKRNKIDINLNIPESAVKYINTQFKNEEKVVYDELKRMSSNAYETAVTSTVGEVKKEQMKKCIWLILKLRQMCCHPHLLTKTSSDAIESVKKKQPEIFDLNYFSSKCIVVLDIIEKVLTNTADKIVLASQWVDYLSIYETILNQKNIKTLMYNGKLNIKQRALVETTFNSPLSEHRILLMSIKCGGVGLNLVGGNHLIMLEPHWNPQIELQAQDRINRMGQQKPTKIYKMLNINDNSIELYMNTRQRQKLDFVNSVFDKTSPTFEDIKNFFEF</sequence>
<dbReference type="PROSITE" id="PS51192">
    <property type="entry name" value="HELICASE_ATP_BIND_1"/>
    <property type="match status" value="1"/>
</dbReference>
<dbReference type="CDD" id="cd18008">
    <property type="entry name" value="DEXDc_SHPRH-like"/>
    <property type="match status" value="1"/>
</dbReference>
<reference evidence="6" key="1">
    <citation type="journal article" date="2022" name="Viruses">
        <title>The Parapoynx stagnalis Nucleopolyhedrovirus (PastNPV), a Divergent Member of the Alphabaculovirus Group I Clade, Encodes a Homolog of Ran GTPase.</title>
        <authorList>
            <person name="Harrison R.L."/>
            <person name="Rowley D.L."/>
        </authorList>
    </citation>
    <scope>NUCLEOTIDE SEQUENCE</scope>
    <source>
        <strain evidence="6">BCIPV-473</strain>
    </source>
</reference>
<evidence type="ECO:0000256" key="1">
    <source>
        <dbReference type="ARBA" id="ARBA00022741"/>
    </source>
</evidence>
<organism evidence="6 7">
    <name type="scientific">Parapoynx stagnalis nucleopolyhedrovirus</name>
    <dbReference type="NCBI Taxonomy" id="2993413"/>
    <lineage>
        <taxon>Viruses</taxon>
        <taxon>Viruses incertae sedis</taxon>
        <taxon>Naldaviricetes</taxon>
        <taxon>Lefavirales</taxon>
        <taxon>Baculoviridae</taxon>
        <taxon>Alphabaculovirus</taxon>
        <taxon>Alphabaculovirus pastagnalis</taxon>
    </lineage>
</organism>
<dbReference type="PROSITE" id="PS00690">
    <property type="entry name" value="DEAH_ATP_HELICASE"/>
    <property type="match status" value="1"/>
</dbReference>
<keyword evidence="7" id="KW-1185">Reference proteome</keyword>
<dbReference type="CDD" id="cd18793">
    <property type="entry name" value="SF2_C_SNF"/>
    <property type="match status" value="1"/>
</dbReference>
<feature type="domain" description="Helicase ATP-binding" evidence="4">
    <location>
        <begin position="48"/>
        <end position="208"/>
    </location>
</feature>
<dbReference type="InterPro" id="IPR049730">
    <property type="entry name" value="SNF2/RAD54-like_C"/>
</dbReference>
<dbReference type="Gene3D" id="3.40.50.300">
    <property type="entry name" value="P-loop containing nucleotide triphosphate hydrolases"/>
    <property type="match status" value="1"/>
</dbReference>
<evidence type="ECO:0000313" key="6">
    <source>
        <dbReference type="EMBL" id="UZE89778.1"/>
    </source>
</evidence>
<dbReference type="InterPro" id="IPR038718">
    <property type="entry name" value="SNF2-like_sf"/>
</dbReference>
<keyword evidence="3" id="KW-0067">ATP-binding</keyword>
<evidence type="ECO:0000259" key="4">
    <source>
        <dbReference type="PROSITE" id="PS51192"/>
    </source>
</evidence>
<dbReference type="InterPro" id="IPR002464">
    <property type="entry name" value="DNA/RNA_helicase_DEAH_CS"/>
</dbReference>
<dbReference type="Pfam" id="PF00271">
    <property type="entry name" value="Helicase_C"/>
    <property type="match status" value="1"/>
</dbReference>
<dbReference type="GO" id="GO:0006281">
    <property type="term" value="P:DNA repair"/>
    <property type="evidence" value="ECO:0007669"/>
    <property type="project" value="TreeGrafter"/>
</dbReference>
<name>A0A9E7Y5W5_9ABAC</name>
<keyword evidence="1" id="KW-0547">Nucleotide-binding</keyword>
<dbReference type="PROSITE" id="PS51194">
    <property type="entry name" value="HELICASE_CTER"/>
    <property type="match status" value="1"/>
</dbReference>
<dbReference type="GO" id="GO:0008094">
    <property type="term" value="F:ATP-dependent activity, acting on DNA"/>
    <property type="evidence" value="ECO:0007669"/>
    <property type="project" value="TreeGrafter"/>
</dbReference>
<dbReference type="SMART" id="SM00487">
    <property type="entry name" value="DEXDc"/>
    <property type="match status" value="1"/>
</dbReference>
<dbReference type="SMART" id="SM00490">
    <property type="entry name" value="HELICc"/>
    <property type="match status" value="1"/>
</dbReference>
<accession>A0A9E7Y5W5</accession>
<dbReference type="GO" id="GO:0016787">
    <property type="term" value="F:hydrolase activity"/>
    <property type="evidence" value="ECO:0007669"/>
    <property type="project" value="UniProtKB-KW"/>
</dbReference>
<dbReference type="InterPro" id="IPR050628">
    <property type="entry name" value="SNF2_RAD54_helicase_TF"/>
</dbReference>
<dbReference type="Proteomes" id="UP001264959">
    <property type="component" value="Segment"/>
</dbReference>
<dbReference type="InterPro" id="IPR000330">
    <property type="entry name" value="SNF2_N"/>
</dbReference>
<evidence type="ECO:0000313" key="7">
    <source>
        <dbReference type="Proteomes" id="UP001264959"/>
    </source>
</evidence>
<dbReference type="Pfam" id="PF00176">
    <property type="entry name" value="SNF2-rel_dom"/>
    <property type="match status" value="1"/>
</dbReference>
<dbReference type="InterPro" id="IPR001650">
    <property type="entry name" value="Helicase_C-like"/>
</dbReference>
<evidence type="ECO:0000256" key="2">
    <source>
        <dbReference type="ARBA" id="ARBA00022801"/>
    </source>
</evidence>
<dbReference type="Gene3D" id="3.40.50.10810">
    <property type="entry name" value="Tandem AAA-ATPase domain"/>
    <property type="match status" value="1"/>
</dbReference>
<dbReference type="InterPro" id="IPR027417">
    <property type="entry name" value="P-loop_NTPase"/>
</dbReference>
<evidence type="ECO:0000259" key="5">
    <source>
        <dbReference type="PROSITE" id="PS51194"/>
    </source>
</evidence>
<dbReference type="GO" id="GO:0005524">
    <property type="term" value="F:ATP binding"/>
    <property type="evidence" value="ECO:0007669"/>
    <property type="project" value="UniProtKB-KW"/>
</dbReference>
<proteinExistence type="predicted"/>
<dbReference type="PANTHER" id="PTHR45626">
    <property type="entry name" value="TRANSCRIPTION TERMINATION FACTOR 2-RELATED"/>
    <property type="match status" value="1"/>
</dbReference>
<dbReference type="EMBL" id="ON704650">
    <property type="protein sequence ID" value="UZE89778.1"/>
    <property type="molecule type" value="Genomic_DNA"/>
</dbReference>
<keyword evidence="2" id="KW-0378">Hydrolase</keyword>
<protein>
    <submittedName>
        <fullName evidence="6">GTA</fullName>
    </submittedName>
</protein>
<dbReference type="InterPro" id="IPR014001">
    <property type="entry name" value="Helicase_ATP-bd"/>
</dbReference>